<reference evidence="1 2" key="1">
    <citation type="submission" date="2020-08" db="EMBL/GenBank/DDBJ databases">
        <title>Genomic Encyclopedia of Type Strains, Phase IV (KMG-IV): sequencing the most valuable type-strain genomes for metagenomic binning, comparative biology and taxonomic classification.</title>
        <authorList>
            <person name="Goeker M."/>
        </authorList>
    </citation>
    <scope>NUCLEOTIDE SEQUENCE [LARGE SCALE GENOMIC DNA]</scope>
    <source>
        <strain evidence="1 2">DSM 14552</strain>
    </source>
</reference>
<sequence length="222" mass="24382">MNETVGMAAAYNDKPDVYFGEGRHDYIAQLPPNTNAKILEIGCGNGSTGALALQAGKCSDYIGVEIFPPAAKVAEGRLTKVHIGNVEDMPLPYPEEHFDALILSEVLEHLVDPYLLLSGLVRKVKPSGLVMASSPNISHWRILRNLISGKFEYQDKGPMDRTHLRWFTPESFRRMFEDAGVEVLSVGPVAPPRGKARLAAKILGSGFEHLLFSQVSLIGRRT</sequence>
<dbReference type="EMBL" id="JACICY010000003">
    <property type="protein sequence ID" value="MBB3860417.1"/>
    <property type="molecule type" value="Genomic_DNA"/>
</dbReference>
<dbReference type="RefSeq" id="WP_183612685.1">
    <property type="nucleotide sequence ID" value="NZ_JACICY010000003.1"/>
</dbReference>
<dbReference type="Gene3D" id="3.40.50.150">
    <property type="entry name" value="Vaccinia Virus protein VP39"/>
    <property type="match status" value="1"/>
</dbReference>
<dbReference type="AlphaFoldDB" id="A0A7W6EVJ9"/>
<keyword evidence="1" id="KW-0808">Transferase</keyword>
<keyword evidence="1" id="KW-0489">Methyltransferase</keyword>
<dbReference type="CDD" id="cd02440">
    <property type="entry name" value="AdoMet_MTases"/>
    <property type="match status" value="1"/>
</dbReference>
<dbReference type="Proteomes" id="UP000562395">
    <property type="component" value="Unassembled WGS sequence"/>
</dbReference>
<comment type="caution">
    <text evidence="1">The sequence shown here is derived from an EMBL/GenBank/DDBJ whole genome shotgun (WGS) entry which is preliminary data.</text>
</comment>
<gene>
    <name evidence="1" type="ORF">GGQ88_001683</name>
</gene>
<organism evidence="1 2">
    <name type="scientific">Novosphingobium hassiacum</name>
    <dbReference type="NCBI Taxonomy" id="173676"/>
    <lineage>
        <taxon>Bacteria</taxon>
        <taxon>Pseudomonadati</taxon>
        <taxon>Pseudomonadota</taxon>
        <taxon>Alphaproteobacteria</taxon>
        <taxon>Sphingomonadales</taxon>
        <taxon>Sphingomonadaceae</taxon>
        <taxon>Novosphingobium</taxon>
    </lineage>
</organism>
<dbReference type="GO" id="GO:0008168">
    <property type="term" value="F:methyltransferase activity"/>
    <property type="evidence" value="ECO:0007669"/>
    <property type="project" value="UniProtKB-KW"/>
</dbReference>
<protein>
    <submittedName>
        <fullName evidence="1">2-polyprenyl-3-methyl-5-hydroxy-6-metoxy-1, 4-benzoquinol methylase</fullName>
    </submittedName>
</protein>
<dbReference type="SUPFAM" id="SSF53335">
    <property type="entry name" value="S-adenosyl-L-methionine-dependent methyltransferases"/>
    <property type="match status" value="1"/>
</dbReference>
<dbReference type="Pfam" id="PF13489">
    <property type="entry name" value="Methyltransf_23"/>
    <property type="match status" value="1"/>
</dbReference>
<evidence type="ECO:0000313" key="1">
    <source>
        <dbReference type="EMBL" id="MBB3860417.1"/>
    </source>
</evidence>
<dbReference type="InterPro" id="IPR029063">
    <property type="entry name" value="SAM-dependent_MTases_sf"/>
</dbReference>
<accession>A0A7W6EVJ9</accession>
<name>A0A7W6EVJ9_9SPHN</name>
<proteinExistence type="predicted"/>
<dbReference type="PANTHER" id="PTHR43861">
    <property type="entry name" value="TRANS-ACONITATE 2-METHYLTRANSFERASE-RELATED"/>
    <property type="match status" value="1"/>
</dbReference>
<evidence type="ECO:0000313" key="2">
    <source>
        <dbReference type="Proteomes" id="UP000562395"/>
    </source>
</evidence>
<keyword evidence="2" id="KW-1185">Reference proteome</keyword>
<dbReference type="GO" id="GO:0032259">
    <property type="term" value="P:methylation"/>
    <property type="evidence" value="ECO:0007669"/>
    <property type="project" value="UniProtKB-KW"/>
</dbReference>